<reference evidence="10" key="1">
    <citation type="submission" date="2017-09" db="EMBL/GenBank/DDBJ databases">
        <authorList>
            <person name="Regsiter A."/>
            <person name="William W."/>
        </authorList>
    </citation>
    <scope>NUCLEOTIDE SEQUENCE [LARGE SCALE GENOMIC DNA]</scope>
    <source>
        <strain evidence="10">500-1</strain>
    </source>
</reference>
<evidence type="ECO:0000259" key="7">
    <source>
        <dbReference type="PROSITE" id="PS50112"/>
    </source>
</evidence>
<dbReference type="InterPro" id="IPR002078">
    <property type="entry name" value="Sigma_54_int"/>
</dbReference>
<keyword evidence="4" id="KW-0238">DNA-binding</keyword>
<dbReference type="SMART" id="SM00091">
    <property type="entry name" value="PAS"/>
    <property type="match status" value="1"/>
</dbReference>
<evidence type="ECO:0000259" key="6">
    <source>
        <dbReference type="PROSITE" id="PS50045"/>
    </source>
</evidence>
<dbReference type="GO" id="GO:0005524">
    <property type="term" value="F:ATP binding"/>
    <property type="evidence" value="ECO:0007669"/>
    <property type="project" value="UniProtKB-KW"/>
</dbReference>
<feature type="domain" description="PAS" evidence="7">
    <location>
        <begin position="5"/>
        <end position="49"/>
    </location>
</feature>
<organism evidence="9 10">
    <name type="scientific">Pseudodesulfovibrio profundus</name>
    <dbReference type="NCBI Taxonomy" id="57320"/>
    <lineage>
        <taxon>Bacteria</taxon>
        <taxon>Pseudomonadati</taxon>
        <taxon>Thermodesulfobacteriota</taxon>
        <taxon>Desulfovibrionia</taxon>
        <taxon>Desulfovibrionales</taxon>
        <taxon>Desulfovibrionaceae</taxon>
    </lineage>
</organism>
<dbReference type="GO" id="GO:0006355">
    <property type="term" value="P:regulation of DNA-templated transcription"/>
    <property type="evidence" value="ECO:0007669"/>
    <property type="project" value="InterPro"/>
</dbReference>
<dbReference type="InterPro" id="IPR000700">
    <property type="entry name" value="PAS-assoc_C"/>
</dbReference>
<dbReference type="PROSITE" id="PS00676">
    <property type="entry name" value="SIGMA54_INTERACT_2"/>
    <property type="match status" value="1"/>
</dbReference>
<dbReference type="PROSITE" id="PS00688">
    <property type="entry name" value="SIGMA54_INTERACT_3"/>
    <property type="match status" value="1"/>
</dbReference>
<dbReference type="KEGG" id="pprf:DPRO_2626"/>
<dbReference type="Gene3D" id="1.10.8.60">
    <property type="match status" value="1"/>
</dbReference>
<evidence type="ECO:0000313" key="9">
    <source>
        <dbReference type="EMBL" id="SOB59535.1"/>
    </source>
</evidence>
<keyword evidence="5" id="KW-0804">Transcription</keyword>
<dbReference type="Gene3D" id="3.40.50.300">
    <property type="entry name" value="P-loop containing nucleotide triphosphate hydrolases"/>
    <property type="match status" value="1"/>
</dbReference>
<keyword evidence="10" id="KW-1185">Reference proteome</keyword>
<evidence type="ECO:0000256" key="2">
    <source>
        <dbReference type="ARBA" id="ARBA00022840"/>
    </source>
</evidence>
<evidence type="ECO:0000256" key="4">
    <source>
        <dbReference type="ARBA" id="ARBA00023125"/>
    </source>
</evidence>
<name>A0A2C8FA63_9BACT</name>
<dbReference type="InterPro" id="IPR058031">
    <property type="entry name" value="AAA_lid_NorR"/>
</dbReference>
<evidence type="ECO:0000256" key="1">
    <source>
        <dbReference type="ARBA" id="ARBA00022741"/>
    </source>
</evidence>
<dbReference type="PANTHER" id="PTHR32071">
    <property type="entry name" value="TRANSCRIPTIONAL REGULATORY PROTEIN"/>
    <property type="match status" value="1"/>
</dbReference>
<dbReference type="Gene3D" id="3.30.450.20">
    <property type="entry name" value="PAS domain"/>
    <property type="match status" value="1"/>
</dbReference>
<dbReference type="PROSITE" id="PS50045">
    <property type="entry name" value="SIGMA54_INTERACT_4"/>
    <property type="match status" value="1"/>
</dbReference>
<dbReference type="InterPro" id="IPR009057">
    <property type="entry name" value="Homeodomain-like_sf"/>
</dbReference>
<dbReference type="OrthoDB" id="9763792at2"/>
<evidence type="ECO:0000259" key="8">
    <source>
        <dbReference type="PROSITE" id="PS50113"/>
    </source>
</evidence>
<dbReference type="CDD" id="cd00130">
    <property type="entry name" value="PAS"/>
    <property type="match status" value="1"/>
</dbReference>
<dbReference type="SMART" id="SM00382">
    <property type="entry name" value="AAA"/>
    <property type="match status" value="1"/>
</dbReference>
<keyword evidence="2" id="KW-0067">ATP-binding</keyword>
<dbReference type="SUPFAM" id="SSF55785">
    <property type="entry name" value="PYP-like sensor domain (PAS domain)"/>
    <property type="match status" value="1"/>
</dbReference>
<dbReference type="Pfam" id="PF25601">
    <property type="entry name" value="AAA_lid_14"/>
    <property type="match status" value="1"/>
</dbReference>
<protein>
    <submittedName>
        <fullName evidence="9">Putative sigma54 specific transcriptional regulator</fullName>
    </submittedName>
</protein>
<dbReference type="PROSITE" id="PS50112">
    <property type="entry name" value="PAS"/>
    <property type="match status" value="1"/>
</dbReference>
<dbReference type="InterPro" id="IPR035965">
    <property type="entry name" value="PAS-like_dom_sf"/>
</dbReference>
<dbReference type="PROSITE" id="PS50113">
    <property type="entry name" value="PAC"/>
    <property type="match status" value="1"/>
</dbReference>
<dbReference type="InterPro" id="IPR000014">
    <property type="entry name" value="PAS"/>
</dbReference>
<dbReference type="GO" id="GO:0003677">
    <property type="term" value="F:DNA binding"/>
    <property type="evidence" value="ECO:0007669"/>
    <property type="project" value="UniProtKB-KW"/>
</dbReference>
<accession>A0A2C8FA63</accession>
<proteinExistence type="predicted"/>
<evidence type="ECO:0000256" key="3">
    <source>
        <dbReference type="ARBA" id="ARBA00023015"/>
    </source>
</evidence>
<dbReference type="AlphaFoldDB" id="A0A2C8FA63"/>
<dbReference type="Pfam" id="PF00158">
    <property type="entry name" value="Sigma54_activat"/>
    <property type="match status" value="1"/>
</dbReference>
<dbReference type="SUPFAM" id="SSF52540">
    <property type="entry name" value="P-loop containing nucleoside triphosphate hydrolases"/>
    <property type="match status" value="1"/>
</dbReference>
<feature type="domain" description="PAC" evidence="8">
    <location>
        <begin position="78"/>
        <end position="130"/>
    </location>
</feature>
<dbReference type="Pfam" id="PF13426">
    <property type="entry name" value="PAS_9"/>
    <property type="match status" value="1"/>
</dbReference>
<gene>
    <name evidence="9" type="ORF">DPRO_2626</name>
</gene>
<evidence type="ECO:0000256" key="5">
    <source>
        <dbReference type="ARBA" id="ARBA00023163"/>
    </source>
</evidence>
<keyword evidence="1" id="KW-0547">Nucleotide-binding</keyword>
<sequence length="441" mass="48405">MSFPDDLALDDIFSSIADGLFTVDAEWNITFFNEAAQRITGMSSKSALGSKCWDVLRSSLCDGNCAVAECMETGERLNNKSISIERADGTTVPISISAAPLRNKQGQVVGGVETFRDLTEINGMRKRVHDLYGVEDIVGRSSALNRVLKILPQVSDSSATVLLSGRSGTGKELFASAIHNLSPRKEKPFVAVNCGALPETLLESELFGYKAGAFTDARTDKPGRIERAEGGTIFLDEVGDLPGPLQVKLLRFLQERTFEPLGGVEPVQADVRVVAATNRDLEQAVADSSFRRDLYYRLNVVNLPLPALTERREDIPVLVEHFVDRFNALQGKSLDGVSSEVLQLLMSYDFPGNVRELENIIEYAFILCSTGPIQVEHLPDNLQFAKGGLGRDLFKGTMDEIKCRAAQIALERNNGKKMATCRELKISKDTLRRMLARCGLG</sequence>
<dbReference type="SUPFAM" id="SSF46689">
    <property type="entry name" value="Homeodomain-like"/>
    <property type="match status" value="1"/>
</dbReference>
<feature type="domain" description="Sigma-54 factor interaction" evidence="6">
    <location>
        <begin position="137"/>
        <end position="366"/>
    </location>
</feature>
<dbReference type="CDD" id="cd00009">
    <property type="entry name" value="AAA"/>
    <property type="match status" value="1"/>
</dbReference>
<dbReference type="NCBIfam" id="TIGR00229">
    <property type="entry name" value="sensory_box"/>
    <property type="match status" value="1"/>
</dbReference>
<dbReference type="FunFam" id="3.40.50.300:FF:000006">
    <property type="entry name" value="DNA-binding transcriptional regulator NtrC"/>
    <property type="match status" value="1"/>
</dbReference>
<dbReference type="RefSeq" id="WP_097012396.1">
    <property type="nucleotide sequence ID" value="NZ_LT907975.1"/>
</dbReference>
<dbReference type="InterPro" id="IPR025943">
    <property type="entry name" value="Sigma_54_int_dom_ATP-bd_2"/>
</dbReference>
<dbReference type="Proteomes" id="UP000219215">
    <property type="component" value="Chromosome DPRO"/>
</dbReference>
<dbReference type="InterPro" id="IPR027417">
    <property type="entry name" value="P-loop_NTPase"/>
</dbReference>
<dbReference type="EMBL" id="LT907975">
    <property type="protein sequence ID" value="SOB59535.1"/>
    <property type="molecule type" value="Genomic_DNA"/>
</dbReference>
<dbReference type="InterPro" id="IPR025944">
    <property type="entry name" value="Sigma_54_int_dom_CS"/>
</dbReference>
<dbReference type="InterPro" id="IPR003593">
    <property type="entry name" value="AAA+_ATPase"/>
</dbReference>
<evidence type="ECO:0000313" key="10">
    <source>
        <dbReference type="Proteomes" id="UP000219215"/>
    </source>
</evidence>
<keyword evidence="3" id="KW-0805">Transcription regulation</keyword>